<feature type="transmembrane region" description="Helical" evidence="5">
    <location>
        <begin position="78"/>
        <end position="96"/>
    </location>
</feature>
<dbReference type="InterPro" id="IPR007016">
    <property type="entry name" value="O-antigen_ligase-rel_domated"/>
</dbReference>
<evidence type="ECO:0000259" key="6">
    <source>
        <dbReference type="Pfam" id="PF04932"/>
    </source>
</evidence>
<dbReference type="PANTHER" id="PTHR37422:SF13">
    <property type="entry name" value="LIPOPOLYSACCHARIDE BIOSYNTHESIS PROTEIN PA4999-RELATED"/>
    <property type="match status" value="1"/>
</dbReference>
<dbReference type="AlphaFoldDB" id="A0A7Y0RCN7"/>
<keyword evidence="2 5" id="KW-0812">Transmembrane</keyword>
<dbReference type="OrthoDB" id="5706645at2"/>
<reference evidence="7 8" key="1">
    <citation type="submission" date="2020-04" db="EMBL/GenBank/DDBJ databases">
        <title>Marinobacter oceani sp. nov., isolated from marine solar saltern.</title>
        <authorList>
            <person name="Chen X.-Y."/>
        </authorList>
    </citation>
    <scope>NUCLEOTIDE SEQUENCE [LARGE SCALE GENOMIC DNA]</scope>
    <source>
        <strain evidence="7 8">W62</strain>
    </source>
</reference>
<keyword evidence="3 5" id="KW-1133">Transmembrane helix</keyword>
<evidence type="ECO:0000313" key="7">
    <source>
        <dbReference type="EMBL" id="NMT63786.1"/>
    </source>
</evidence>
<evidence type="ECO:0000256" key="5">
    <source>
        <dbReference type="SAM" id="Phobius"/>
    </source>
</evidence>
<dbReference type="RefSeq" id="WP_135954961.1">
    <property type="nucleotide sequence ID" value="NZ_JABCKY010000002.1"/>
</dbReference>
<protein>
    <recommendedName>
        <fullName evidence="6">O-antigen ligase-related domain-containing protein</fullName>
    </recommendedName>
</protein>
<feature type="transmembrane region" description="Helical" evidence="5">
    <location>
        <begin position="411"/>
        <end position="427"/>
    </location>
</feature>
<comment type="caution">
    <text evidence="7">The sequence shown here is derived from an EMBL/GenBank/DDBJ whole genome shotgun (WGS) entry which is preliminary data.</text>
</comment>
<accession>A0A7Y0RCN7</accession>
<organism evidence="7 8">
    <name type="scientific">Marinobacter orientalis</name>
    <dbReference type="NCBI Taxonomy" id="1928859"/>
    <lineage>
        <taxon>Bacteria</taxon>
        <taxon>Pseudomonadati</taxon>
        <taxon>Pseudomonadota</taxon>
        <taxon>Gammaproteobacteria</taxon>
        <taxon>Pseudomonadales</taxon>
        <taxon>Marinobacteraceae</taxon>
        <taxon>Marinobacter</taxon>
    </lineage>
</organism>
<dbReference type="EMBL" id="JABCKY010000002">
    <property type="protein sequence ID" value="NMT63786.1"/>
    <property type="molecule type" value="Genomic_DNA"/>
</dbReference>
<name>A0A7Y0RCN7_9GAMM</name>
<dbReference type="Proteomes" id="UP000567186">
    <property type="component" value="Unassembled WGS sequence"/>
</dbReference>
<feature type="transmembrane region" description="Helical" evidence="5">
    <location>
        <begin position="46"/>
        <end position="66"/>
    </location>
</feature>
<feature type="transmembrane region" description="Helical" evidence="5">
    <location>
        <begin position="220"/>
        <end position="244"/>
    </location>
</feature>
<evidence type="ECO:0000256" key="1">
    <source>
        <dbReference type="ARBA" id="ARBA00004141"/>
    </source>
</evidence>
<keyword evidence="4 5" id="KW-0472">Membrane</keyword>
<evidence type="ECO:0000313" key="8">
    <source>
        <dbReference type="Proteomes" id="UP000567186"/>
    </source>
</evidence>
<feature type="domain" description="O-antigen ligase-related" evidence="6">
    <location>
        <begin position="219"/>
        <end position="355"/>
    </location>
</feature>
<proteinExistence type="predicted"/>
<feature type="transmembrane region" description="Helical" evidence="5">
    <location>
        <begin position="21"/>
        <end position="40"/>
    </location>
</feature>
<dbReference type="PANTHER" id="PTHR37422">
    <property type="entry name" value="TEICHURONIC ACID BIOSYNTHESIS PROTEIN TUAE"/>
    <property type="match status" value="1"/>
</dbReference>
<feature type="transmembrane region" description="Helical" evidence="5">
    <location>
        <begin position="133"/>
        <end position="152"/>
    </location>
</feature>
<feature type="transmembrane region" description="Helical" evidence="5">
    <location>
        <begin position="187"/>
        <end position="208"/>
    </location>
</feature>
<dbReference type="GO" id="GO:0016020">
    <property type="term" value="C:membrane"/>
    <property type="evidence" value="ECO:0007669"/>
    <property type="project" value="UniProtKB-SubCell"/>
</dbReference>
<dbReference type="InterPro" id="IPR051533">
    <property type="entry name" value="WaaL-like"/>
</dbReference>
<dbReference type="Pfam" id="PF04932">
    <property type="entry name" value="Wzy_C"/>
    <property type="match status" value="1"/>
</dbReference>
<evidence type="ECO:0000256" key="4">
    <source>
        <dbReference type="ARBA" id="ARBA00023136"/>
    </source>
</evidence>
<feature type="transmembrane region" description="Helical" evidence="5">
    <location>
        <begin position="250"/>
        <end position="268"/>
    </location>
</feature>
<feature type="transmembrane region" description="Helical" evidence="5">
    <location>
        <begin position="108"/>
        <end position="126"/>
    </location>
</feature>
<feature type="transmembrane region" description="Helical" evidence="5">
    <location>
        <begin position="338"/>
        <end position="359"/>
    </location>
</feature>
<gene>
    <name evidence="7" type="ORF">HIU99_09250</name>
</gene>
<evidence type="ECO:0000256" key="2">
    <source>
        <dbReference type="ARBA" id="ARBA00022692"/>
    </source>
</evidence>
<comment type="subcellular location">
    <subcellularLocation>
        <location evidence="1">Membrane</location>
        <topology evidence="1">Multi-pass membrane protein</topology>
    </subcellularLocation>
</comment>
<sequence>MPLAKQEKFGSTSGLKATGQVNTFTFGLYIYFLISFFLHFSARIPVYGSIRPTLLLVLLLTLLLFMQKEKFKGWTREPIMQAMLVFLVYLLISLPFVEWPGSIIRNNLSDFVRAIVFLFFTVLIVDSDRRLRIFLFVFVGCQIIRVLEPLYLNITSGYWGSRTYLGGGEFSVRLSGAPSDVINPNELGFVIATIIPFLHYLLWPGRFWAKLFYLATMPALLYALILTQSRGSFIALLVVAWMIFRDSGRKWMLVVFAVAIAVAGWNVMSPQQQDRYLSLIGKSETGNTSSMDSVEGRFTGMMNEFQLAMNRPIVGHGLGTTEEAKTHTLGVRQAAHNFYAEILIETGILGFALFLRFLVRVYKKLKDNGRKLVELSDEGELGFYKRLNKTLTAVFWMYLVYSTNYWGLSQYYWYLFAGLVIVFYQRLDIKMTRSNQSESSEQARRFGQKYGLYPIRKLGSS</sequence>
<keyword evidence="8" id="KW-1185">Reference proteome</keyword>
<evidence type="ECO:0000256" key="3">
    <source>
        <dbReference type="ARBA" id="ARBA00022989"/>
    </source>
</evidence>